<name>A0ABQ2YSN0_9GAMM</name>
<dbReference type="EMBL" id="BMXS01000007">
    <property type="protein sequence ID" value="GGX91301.1"/>
    <property type="molecule type" value="Genomic_DNA"/>
</dbReference>
<sequence length="97" mass="11605">MDIKHHLELAEMKIERQREQLQQMARLLEYYREFAPTYSEALTPPTLYWLQEYDNGWTFGWVVSGSLETLDHSYNSREEAVKAAWKHSKQRLEGKSK</sequence>
<keyword evidence="2" id="KW-1185">Reference proteome</keyword>
<reference evidence="2" key="1">
    <citation type="journal article" date="2019" name="Int. J. Syst. Evol. Microbiol.">
        <title>The Global Catalogue of Microorganisms (GCM) 10K type strain sequencing project: providing services to taxonomists for standard genome sequencing and annotation.</title>
        <authorList>
            <consortium name="The Broad Institute Genomics Platform"/>
            <consortium name="The Broad Institute Genome Sequencing Center for Infectious Disease"/>
            <person name="Wu L."/>
            <person name="Ma J."/>
        </authorList>
    </citation>
    <scope>NUCLEOTIDE SEQUENCE [LARGE SCALE GENOMIC DNA]</scope>
    <source>
        <strain evidence="2">KCTC 22228</strain>
    </source>
</reference>
<dbReference type="Proteomes" id="UP000653056">
    <property type="component" value="Unassembled WGS sequence"/>
</dbReference>
<evidence type="ECO:0000313" key="1">
    <source>
        <dbReference type="EMBL" id="GGX91301.1"/>
    </source>
</evidence>
<accession>A0ABQ2YSN0</accession>
<comment type="caution">
    <text evidence="1">The sequence shown here is derived from an EMBL/GenBank/DDBJ whole genome shotgun (WGS) entry which is preliminary data.</text>
</comment>
<organism evidence="1 2">
    <name type="scientific">Litchfieldella qijiaojingensis</name>
    <dbReference type="NCBI Taxonomy" id="980347"/>
    <lineage>
        <taxon>Bacteria</taxon>
        <taxon>Pseudomonadati</taxon>
        <taxon>Pseudomonadota</taxon>
        <taxon>Gammaproteobacteria</taxon>
        <taxon>Oceanospirillales</taxon>
        <taxon>Halomonadaceae</taxon>
        <taxon>Litchfieldella</taxon>
    </lineage>
</organism>
<protein>
    <submittedName>
        <fullName evidence="1">Uncharacterized protein</fullName>
    </submittedName>
</protein>
<dbReference type="RefSeq" id="WP_189468428.1">
    <property type="nucleotide sequence ID" value="NZ_BMXS01000007.1"/>
</dbReference>
<evidence type="ECO:0000313" key="2">
    <source>
        <dbReference type="Proteomes" id="UP000653056"/>
    </source>
</evidence>
<gene>
    <name evidence="1" type="ORF">GCM10007160_18500</name>
</gene>
<proteinExistence type="predicted"/>